<keyword evidence="3" id="KW-1185">Reference proteome</keyword>
<gene>
    <name evidence="2" type="ORF">DF182_15850</name>
</gene>
<keyword evidence="1" id="KW-1133">Transmembrane helix</keyword>
<evidence type="ECO:0000256" key="1">
    <source>
        <dbReference type="SAM" id="Phobius"/>
    </source>
</evidence>
<protein>
    <submittedName>
        <fullName evidence="2">Uncharacterized protein</fullName>
    </submittedName>
</protein>
<accession>A0A365Y5U5</accession>
<dbReference type="EMBL" id="QFFJ01000001">
    <property type="protein sequence ID" value="RBL93957.1"/>
    <property type="molecule type" value="Genomic_DNA"/>
</dbReference>
<name>A0A365Y5U5_9BACT</name>
<dbReference type="RefSeq" id="WP_147243447.1">
    <property type="nucleotide sequence ID" value="NZ_QFFJ01000001.1"/>
</dbReference>
<reference evidence="2 3" key="1">
    <citation type="submission" date="2018-05" db="EMBL/GenBank/DDBJ databases">
        <title>Chitinophaga sp. K3CV102501T nov., isolated from isolated from a monsoon evergreen broad-leaved forest soil.</title>
        <authorList>
            <person name="Lv Y."/>
        </authorList>
    </citation>
    <scope>NUCLEOTIDE SEQUENCE [LARGE SCALE GENOMIC DNA]</scope>
    <source>
        <strain evidence="2 3">GDMCC 1.1325</strain>
    </source>
</reference>
<comment type="caution">
    <text evidence="2">The sequence shown here is derived from an EMBL/GenBank/DDBJ whole genome shotgun (WGS) entry which is preliminary data.</text>
</comment>
<organism evidence="2 3">
    <name type="scientific">Chitinophaga flava</name>
    <dbReference type="NCBI Taxonomy" id="2259036"/>
    <lineage>
        <taxon>Bacteria</taxon>
        <taxon>Pseudomonadati</taxon>
        <taxon>Bacteroidota</taxon>
        <taxon>Chitinophagia</taxon>
        <taxon>Chitinophagales</taxon>
        <taxon>Chitinophagaceae</taxon>
        <taxon>Chitinophaga</taxon>
    </lineage>
</organism>
<dbReference type="Proteomes" id="UP000253410">
    <property type="component" value="Unassembled WGS sequence"/>
</dbReference>
<proteinExistence type="predicted"/>
<evidence type="ECO:0000313" key="2">
    <source>
        <dbReference type="EMBL" id="RBL93957.1"/>
    </source>
</evidence>
<feature type="transmembrane region" description="Helical" evidence="1">
    <location>
        <begin position="6"/>
        <end position="27"/>
    </location>
</feature>
<keyword evidence="1" id="KW-0812">Transmembrane</keyword>
<dbReference type="AlphaFoldDB" id="A0A365Y5U5"/>
<keyword evidence="1" id="KW-0472">Membrane</keyword>
<evidence type="ECO:0000313" key="3">
    <source>
        <dbReference type="Proteomes" id="UP000253410"/>
    </source>
</evidence>
<sequence length="296" mass="33451">MCQRTPFMVIIACIGFLLNCCLLPVSLEAQLRRGDRLLYRITITFNPPAYLVTEKIYQLTVLQTSKHEATIACTLLHANDSTRLKTGQYHFVSSDPSTWHAWSTETASQMALLYHPVILTVRNNDSIVNTQGITAIVEAARLRWSLPPEVAADLRWRIPVQLTADMEKLFRCLPAKMEAGYQWYQGFDSCRVEVVTPETVSIYRFPGFPNPDGSSYRESSVYTLLRNKGVVDKLVDTLILEVEDPQTKQPFVSTSTTNIQLLPVDTQVPVTDTARFNAQVWRGAWQQITPSAVPKK</sequence>